<evidence type="ECO:0000259" key="13">
    <source>
        <dbReference type="SMART" id="SM00477"/>
    </source>
</evidence>
<dbReference type="RefSeq" id="WP_181054794.1">
    <property type="nucleotide sequence ID" value="NZ_JACDXJ010000003.1"/>
</dbReference>
<keyword evidence="12" id="KW-0732">Signal</keyword>
<evidence type="ECO:0000256" key="12">
    <source>
        <dbReference type="SAM" id="SignalP"/>
    </source>
</evidence>
<feature type="active site" description="Proton acceptor" evidence="8">
    <location>
        <position position="116"/>
    </location>
</feature>
<dbReference type="Pfam" id="PF01223">
    <property type="entry name" value="Endonuclease_NS"/>
    <property type="match status" value="1"/>
</dbReference>
<dbReference type="InterPro" id="IPR020821">
    <property type="entry name" value="ENPP1-3/EXOG-like_nuc-like"/>
</dbReference>
<feature type="domain" description="DNA/RNA non-specific endonuclease/pyrophosphatase/phosphodiesterase" evidence="14">
    <location>
        <begin position="51"/>
        <end position="240"/>
    </location>
</feature>
<comment type="cofactor">
    <cofactor evidence="1 10">
        <name>Mg(2+)</name>
        <dbReference type="ChEBI" id="CHEBI:18420"/>
    </cofactor>
</comment>
<evidence type="ECO:0000256" key="4">
    <source>
        <dbReference type="ARBA" id="ARBA00022723"/>
    </source>
</evidence>
<dbReference type="PANTHER" id="PTHR13966:SF5">
    <property type="entry name" value="ENDONUCLEASE G, MITOCHONDRIAL"/>
    <property type="match status" value="1"/>
</dbReference>
<feature type="region of interest" description="Disordered" evidence="11">
    <location>
        <begin position="248"/>
        <end position="285"/>
    </location>
</feature>
<protein>
    <recommendedName>
        <fullName evidence="10">Endonuclease</fullName>
        <ecNumber evidence="10">3.1.30.-</ecNumber>
    </recommendedName>
</protein>
<keyword evidence="4 9" id="KW-0479">Metal-binding</keyword>
<dbReference type="InterPro" id="IPR001604">
    <property type="entry name" value="Endo_G_ENPP1-like_dom"/>
</dbReference>
<sequence>MRLPNPFPALVLVVALVVSDAAAAACPQHFFGGTAPVLANPKLTPKTRQICYTEFALLHSGLTRTPLWVAEHLTPRRASGARALNRVNNFHADPNLPPDERAELSDYVRSGFDRGHMAPAGDMTIPQGMDESFSLANMVPQNSDNNRNLWESIERAVRDYSERQEIYVVTGPLFQGENLQALKGRVLVPTHIAKAVFDPTLNAGAAYLTPNQEGDEYRIISLAELQQLSGIDPFPQLQPDIKQSILNLPAPQLRRSKGPGRNTRRPPPQADAQEQSPAPSQDGFIGGILEAIDQFGRRP</sequence>
<keyword evidence="6 10" id="KW-0378">Hydrolase</keyword>
<feature type="compositionally biased region" description="Basic residues" evidence="11">
    <location>
        <begin position="254"/>
        <end position="264"/>
    </location>
</feature>
<evidence type="ECO:0000256" key="9">
    <source>
        <dbReference type="PIRSR" id="PIRSR640255-2"/>
    </source>
</evidence>
<evidence type="ECO:0000256" key="3">
    <source>
        <dbReference type="ARBA" id="ARBA00022722"/>
    </source>
</evidence>
<dbReference type="SMART" id="SM00477">
    <property type="entry name" value="NUC"/>
    <property type="match status" value="1"/>
</dbReference>
<dbReference type="PROSITE" id="PS01070">
    <property type="entry name" value="NUCLEASE_NON_SPEC"/>
    <property type="match status" value="1"/>
</dbReference>
<evidence type="ECO:0000256" key="5">
    <source>
        <dbReference type="ARBA" id="ARBA00022759"/>
    </source>
</evidence>
<dbReference type="GO" id="GO:0004519">
    <property type="term" value="F:endonuclease activity"/>
    <property type="evidence" value="ECO:0007669"/>
    <property type="project" value="UniProtKB-UniRule"/>
</dbReference>
<accession>A0A838BWG6</accession>
<feature type="domain" description="ENPP1-3/EXOG-like endonuclease/phosphodiesterase" evidence="13">
    <location>
        <begin position="52"/>
        <end position="240"/>
    </location>
</feature>
<proteinExistence type="inferred from homology"/>
<evidence type="ECO:0000256" key="11">
    <source>
        <dbReference type="SAM" id="MobiDB-lite"/>
    </source>
</evidence>
<comment type="caution">
    <text evidence="15">The sequence shown here is derived from an EMBL/GenBank/DDBJ whole genome shotgun (WGS) entry which is preliminary data.</text>
</comment>
<reference evidence="15 16" key="1">
    <citation type="submission" date="2020-07" db="EMBL/GenBank/DDBJ databases">
        <title>Draft genome and description of Microvirga mediterraneensis Marseille-Q2068 sp. nov.</title>
        <authorList>
            <person name="Boxberger M."/>
        </authorList>
    </citation>
    <scope>NUCLEOTIDE SEQUENCE [LARGE SCALE GENOMIC DNA]</scope>
    <source>
        <strain evidence="15 16">Marseille-Q2068</strain>
    </source>
</reference>
<dbReference type="InterPro" id="IPR040255">
    <property type="entry name" value="Non-specific_endonuclease"/>
</dbReference>
<dbReference type="SMART" id="SM00892">
    <property type="entry name" value="Endonuclease_NS"/>
    <property type="match status" value="1"/>
</dbReference>
<evidence type="ECO:0000256" key="2">
    <source>
        <dbReference type="ARBA" id="ARBA00010052"/>
    </source>
</evidence>
<dbReference type="InterPro" id="IPR044929">
    <property type="entry name" value="DNA/RNA_non-sp_Endonuclease_sf"/>
</dbReference>
<dbReference type="EC" id="3.1.30.-" evidence="10"/>
<feature type="signal peptide" evidence="12">
    <location>
        <begin position="1"/>
        <end position="24"/>
    </location>
</feature>
<keyword evidence="7" id="KW-0460">Magnesium</keyword>
<evidence type="ECO:0000313" key="15">
    <source>
        <dbReference type="EMBL" id="MBA1159205.1"/>
    </source>
</evidence>
<evidence type="ECO:0000313" key="16">
    <source>
        <dbReference type="Proteomes" id="UP000572984"/>
    </source>
</evidence>
<gene>
    <name evidence="15" type="ORF">H0S73_24280</name>
</gene>
<dbReference type="GO" id="GO:0046872">
    <property type="term" value="F:metal ion binding"/>
    <property type="evidence" value="ECO:0007669"/>
    <property type="project" value="UniProtKB-KW"/>
</dbReference>
<dbReference type="InterPro" id="IPR044925">
    <property type="entry name" value="His-Me_finger_sf"/>
</dbReference>
<keyword evidence="5 10" id="KW-0255">Endonuclease</keyword>
<evidence type="ECO:0000256" key="8">
    <source>
        <dbReference type="PIRSR" id="PIRSR640255-1"/>
    </source>
</evidence>
<dbReference type="InterPro" id="IPR018524">
    <property type="entry name" value="DNA/RNA_endonuclease_AS"/>
</dbReference>
<feature type="chain" id="PRO_5032415510" description="Endonuclease" evidence="12">
    <location>
        <begin position="25"/>
        <end position="299"/>
    </location>
</feature>
<dbReference type="Gene3D" id="3.40.570.10">
    <property type="entry name" value="Extracellular Endonuclease, subunit A"/>
    <property type="match status" value="1"/>
</dbReference>
<keyword evidence="3 10" id="KW-0540">Nuclease</keyword>
<dbReference type="PANTHER" id="PTHR13966">
    <property type="entry name" value="ENDONUCLEASE RELATED"/>
    <property type="match status" value="1"/>
</dbReference>
<organism evidence="15 16">
    <name type="scientific">Microvirga mediterraneensis</name>
    <dbReference type="NCBI Taxonomy" id="2754695"/>
    <lineage>
        <taxon>Bacteria</taxon>
        <taxon>Pseudomonadati</taxon>
        <taxon>Pseudomonadota</taxon>
        <taxon>Alphaproteobacteria</taxon>
        <taxon>Hyphomicrobiales</taxon>
        <taxon>Methylobacteriaceae</taxon>
        <taxon>Microvirga</taxon>
    </lineage>
</organism>
<evidence type="ECO:0000259" key="14">
    <source>
        <dbReference type="SMART" id="SM00892"/>
    </source>
</evidence>
<dbReference type="GO" id="GO:0016787">
    <property type="term" value="F:hydrolase activity"/>
    <property type="evidence" value="ECO:0007669"/>
    <property type="project" value="UniProtKB-KW"/>
</dbReference>
<comment type="similarity">
    <text evidence="2 10">Belongs to the DNA/RNA non-specific endonuclease family.</text>
</comment>
<dbReference type="Proteomes" id="UP000572984">
    <property type="component" value="Unassembled WGS sequence"/>
</dbReference>
<keyword evidence="16" id="KW-1185">Reference proteome</keyword>
<name>A0A838BWG6_9HYPH</name>
<feature type="binding site" evidence="9">
    <location>
        <position position="146"/>
    </location>
    <ligand>
        <name>Mg(2+)</name>
        <dbReference type="ChEBI" id="CHEBI:18420"/>
        <note>catalytic</note>
    </ligand>
</feature>
<dbReference type="CDD" id="cd00091">
    <property type="entry name" value="NUC"/>
    <property type="match status" value="1"/>
</dbReference>
<evidence type="ECO:0000256" key="1">
    <source>
        <dbReference type="ARBA" id="ARBA00001946"/>
    </source>
</evidence>
<dbReference type="AlphaFoldDB" id="A0A838BWG6"/>
<dbReference type="GO" id="GO:0003676">
    <property type="term" value="F:nucleic acid binding"/>
    <property type="evidence" value="ECO:0007669"/>
    <property type="project" value="InterPro"/>
</dbReference>
<evidence type="ECO:0000256" key="6">
    <source>
        <dbReference type="ARBA" id="ARBA00022801"/>
    </source>
</evidence>
<dbReference type="EMBL" id="JACDXJ010000003">
    <property type="protein sequence ID" value="MBA1159205.1"/>
    <property type="molecule type" value="Genomic_DNA"/>
</dbReference>
<dbReference type="SUPFAM" id="SSF54060">
    <property type="entry name" value="His-Me finger endonucleases"/>
    <property type="match status" value="1"/>
</dbReference>
<evidence type="ECO:0000256" key="10">
    <source>
        <dbReference type="RuleBase" id="RU366055"/>
    </source>
</evidence>
<evidence type="ECO:0000256" key="7">
    <source>
        <dbReference type="ARBA" id="ARBA00022842"/>
    </source>
</evidence>